<organism evidence="1 2">
    <name type="scientific">Nonomuraea dietziae</name>
    <dbReference type="NCBI Taxonomy" id="65515"/>
    <lineage>
        <taxon>Bacteria</taxon>
        <taxon>Bacillati</taxon>
        <taxon>Actinomycetota</taxon>
        <taxon>Actinomycetes</taxon>
        <taxon>Streptosporangiales</taxon>
        <taxon>Streptosporangiaceae</taxon>
        <taxon>Nonomuraea</taxon>
    </lineage>
</organism>
<evidence type="ECO:0000313" key="2">
    <source>
        <dbReference type="Proteomes" id="UP000579945"/>
    </source>
</evidence>
<evidence type="ECO:0000313" key="1">
    <source>
        <dbReference type="EMBL" id="MBB3724431.1"/>
    </source>
</evidence>
<gene>
    <name evidence="1" type="ORF">FHR33_000291</name>
</gene>
<proteinExistence type="predicted"/>
<reference evidence="1 2" key="1">
    <citation type="submission" date="2020-08" db="EMBL/GenBank/DDBJ databases">
        <title>Sequencing the genomes of 1000 actinobacteria strains.</title>
        <authorList>
            <person name="Klenk H.-P."/>
        </authorList>
    </citation>
    <scope>NUCLEOTIDE SEQUENCE [LARGE SCALE GENOMIC DNA]</scope>
    <source>
        <strain evidence="1 2">DSM 44320</strain>
    </source>
</reference>
<sequence length="38" mass="4050">MVISVPSEDLTVAVWKERKCGSKILNGDDPTQLPPPGA</sequence>
<dbReference type="Proteomes" id="UP000579945">
    <property type="component" value="Unassembled WGS sequence"/>
</dbReference>
<dbReference type="EMBL" id="JACIBV010000001">
    <property type="protein sequence ID" value="MBB3724431.1"/>
    <property type="molecule type" value="Genomic_DNA"/>
</dbReference>
<accession>A0A7W5Y4Q5</accession>
<keyword evidence="2" id="KW-1185">Reference proteome</keyword>
<protein>
    <submittedName>
        <fullName evidence="1">Uncharacterized protein</fullName>
    </submittedName>
</protein>
<dbReference type="AlphaFoldDB" id="A0A7W5Y4Q5"/>
<comment type="caution">
    <text evidence="1">The sequence shown here is derived from an EMBL/GenBank/DDBJ whole genome shotgun (WGS) entry which is preliminary data.</text>
</comment>
<name>A0A7W5Y4Q5_9ACTN</name>